<dbReference type="PANTHER" id="PTHR47308:SF1">
    <property type="entry name" value="NUCLEAR GTPASE SLIP-GC"/>
    <property type="match status" value="1"/>
</dbReference>
<reference evidence="3" key="3">
    <citation type="submission" date="2025-08" db="UniProtKB">
        <authorList>
            <consortium name="Ensembl"/>
        </authorList>
    </citation>
    <scope>IDENTIFICATION</scope>
</reference>
<dbReference type="InterPro" id="IPR056024">
    <property type="entry name" value="DUF7605"/>
</dbReference>
<accession>K7G653</accession>
<dbReference type="Ensembl" id="ENSPSIT00000015839.1">
    <property type="protein sequence ID" value="ENSPSIP00000015764.1"/>
    <property type="gene ID" value="ENSPSIG00000014063.1"/>
</dbReference>
<sequence length="605" mass="69593">SGKTSLLNAIIEHQLFLPTSGYQACTSCMVQVSSGRGQNYEAKIHLLSEEEWQEELKNLVEVVGNPDEKDSDVDEAGQKLRALYGKNAETRPYEELLRAKPLIPIPPSRCVVLKDEQAEKLCAKLDPYVRSQRDEEEPGPDAEKALERLWPLVKYVEVKIPKSDVIPEGVVFVDIPGTGDYNSKRDDMWKESIKKCSVIWVISDIKRILGEKGHEQLLAEGIKAYQGGMCRDLALVVTQSDNLNLGEYKRERKVKNKSIRNKHDAIIERNTTVKLEKGSQMKVKLQKTLESDLELLQNPDLVYTVSAEEYWEGKYLTKEETEIPKLRARVRTVYHKEKKKQLEGYMSEVHSAVLLAQNNFTKESLPHQPFHQRELESFMEGKIEALEKEIEKCFAQLEQLLHRGLEEAKFCHAEVLPQLISRNTNRNSNQGFHRTLKALCQKNGVYMSPTFGYLDLNTALAQPIYDAIDPVFAEIFRRDDPCPASLRPCLDKFRTSVQAKIRDVGQTRAVTSDTWKIKFLIQETNIILSLLERKILQRKIDIYSSLVQSIQSHLRPHYEVAAQLKGPGSFQRMKKILQENIERETKDRMFDNEIEKMNKQLQDLK</sequence>
<dbReference type="GO" id="GO:0003924">
    <property type="term" value="F:GTPase activity"/>
    <property type="evidence" value="ECO:0007669"/>
    <property type="project" value="TreeGrafter"/>
</dbReference>
<keyword evidence="4" id="KW-1185">Reference proteome</keyword>
<dbReference type="EMBL" id="AGCU01018342">
    <property type="status" value="NOT_ANNOTATED_CDS"/>
    <property type="molecule type" value="Genomic_DNA"/>
</dbReference>
<dbReference type="EMBL" id="AGCU01018344">
    <property type="status" value="NOT_ANNOTATED_CDS"/>
    <property type="molecule type" value="Genomic_DNA"/>
</dbReference>
<dbReference type="EMBL" id="AGCU01018341">
    <property type="status" value="NOT_ANNOTATED_CDS"/>
    <property type="molecule type" value="Genomic_DNA"/>
</dbReference>
<evidence type="ECO:0000259" key="2">
    <source>
        <dbReference type="Pfam" id="PF24564"/>
    </source>
</evidence>
<dbReference type="Pfam" id="PF00350">
    <property type="entry name" value="Dynamin_N"/>
    <property type="match status" value="1"/>
</dbReference>
<protein>
    <submittedName>
        <fullName evidence="3">Uncharacterized protein</fullName>
    </submittedName>
</protein>
<dbReference type="HOGENOM" id="CLU_019456_0_0_1"/>
<feature type="domain" description="DUF7605" evidence="2">
    <location>
        <begin position="425"/>
        <end position="585"/>
    </location>
</feature>
<dbReference type="Pfam" id="PF24564">
    <property type="entry name" value="DUF7605"/>
    <property type="match status" value="1"/>
</dbReference>
<dbReference type="OMA" id="IEQCFAH"/>
<reference evidence="3" key="4">
    <citation type="submission" date="2025-09" db="UniProtKB">
        <authorList>
            <consortium name="Ensembl"/>
        </authorList>
    </citation>
    <scope>IDENTIFICATION</scope>
</reference>
<dbReference type="EMBL" id="AGCU01018343">
    <property type="status" value="NOT_ANNOTATED_CDS"/>
    <property type="molecule type" value="Genomic_DNA"/>
</dbReference>
<evidence type="ECO:0000313" key="4">
    <source>
        <dbReference type="Proteomes" id="UP000007267"/>
    </source>
</evidence>
<dbReference type="InterPro" id="IPR045063">
    <property type="entry name" value="Dynamin_N"/>
</dbReference>
<reference evidence="4" key="1">
    <citation type="submission" date="2011-10" db="EMBL/GenBank/DDBJ databases">
        <authorList>
            <consortium name="Soft-shell Turtle Genome Consortium"/>
        </authorList>
    </citation>
    <scope>NUCLEOTIDE SEQUENCE [LARGE SCALE GENOMIC DNA]</scope>
    <source>
        <strain evidence="4">Daiwa-1</strain>
    </source>
</reference>
<dbReference type="InterPro" id="IPR027417">
    <property type="entry name" value="P-loop_NTPase"/>
</dbReference>
<dbReference type="Gene3D" id="3.40.50.300">
    <property type="entry name" value="P-loop containing nucleotide triphosphate hydrolases"/>
    <property type="match status" value="1"/>
</dbReference>
<proteinExistence type="predicted"/>
<dbReference type="AlphaFoldDB" id="K7G653"/>
<feature type="domain" description="Dynamin N-terminal" evidence="1">
    <location>
        <begin position="1"/>
        <end position="207"/>
    </location>
</feature>
<dbReference type="SUPFAM" id="SSF52540">
    <property type="entry name" value="P-loop containing nucleoside triphosphate hydrolases"/>
    <property type="match status" value="1"/>
</dbReference>
<dbReference type="InterPro" id="IPR053082">
    <property type="entry name" value="Nuclear_GTPase_SLIP-GC"/>
</dbReference>
<name>K7G653_PELSI</name>
<evidence type="ECO:0000259" key="1">
    <source>
        <dbReference type="Pfam" id="PF00350"/>
    </source>
</evidence>
<dbReference type="PANTHER" id="PTHR47308">
    <property type="entry name" value="NUCLEAR GTPASE SLIP-GC"/>
    <property type="match status" value="1"/>
</dbReference>
<dbReference type="Proteomes" id="UP000007267">
    <property type="component" value="Unassembled WGS sequence"/>
</dbReference>
<evidence type="ECO:0000313" key="3">
    <source>
        <dbReference type="Ensembl" id="ENSPSIP00000015764.1"/>
    </source>
</evidence>
<reference evidence="4" key="2">
    <citation type="journal article" date="2013" name="Nat. Genet.">
        <title>The draft genomes of soft-shell turtle and green sea turtle yield insights into the development and evolution of the turtle-specific body plan.</title>
        <authorList>
            <person name="Wang Z."/>
            <person name="Pascual-Anaya J."/>
            <person name="Zadissa A."/>
            <person name="Li W."/>
            <person name="Niimura Y."/>
            <person name="Huang Z."/>
            <person name="Li C."/>
            <person name="White S."/>
            <person name="Xiong Z."/>
            <person name="Fang D."/>
            <person name="Wang B."/>
            <person name="Ming Y."/>
            <person name="Chen Y."/>
            <person name="Zheng Y."/>
            <person name="Kuraku S."/>
            <person name="Pignatelli M."/>
            <person name="Herrero J."/>
            <person name="Beal K."/>
            <person name="Nozawa M."/>
            <person name="Li Q."/>
            <person name="Wang J."/>
            <person name="Zhang H."/>
            <person name="Yu L."/>
            <person name="Shigenobu S."/>
            <person name="Wang J."/>
            <person name="Liu J."/>
            <person name="Flicek P."/>
            <person name="Searle S."/>
            <person name="Wang J."/>
            <person name="Kuratani S."/>
            <person name="Yin Y."/>
            <person name="Aken B."/>
            <person name="Zhang G."/>
            <person name="Irie N."/>
        </authorList>
    </citation>
    <scope>NUCLEOTIDE SEQUENCE [LARGE SCALE GENOMIC DNA]</scope>
    <source>
        <strain evidence="4">Daiwa-1</strain>
    </source>
</reference>
<organism evidence="3 4">
    <name type="scientific">Pelodiscus sinensis</name>
    <name type="common">Chinese softshell turtle</name>
    <name type="synonym">Trionyx sinensis</name>
    <dbReference type="NCBI Taxonomy" id="13735"/>
    <lineage>
        <taxon>Eukaryota</taxon>
        <taxon>Metazoa</taxon>
        <taxon>Chordata</taxon>
        <taxon>Craniata</taxon>
        <taxon>Vertebrata</taxon>
        <taxon>Euteleostomi</taxon>
        <taxon>Archelosauria</taxon>
        <taxon>Testudinata</taxon>
        <taxon>Testudines</taxon>
        <taxon>Cryptodira</taxon>
        <taxon>Trionychia</taxon>
        <taxon>Trionychidae</taxon>
        <taxon>Pelodiscus</taxon>
    </lineage>
</organism>
<dbReference type="GeneTree" id="ENSGT00940000164057"/>
<dbReference type="eggNOG" id="ENOG502QVUX">
    <property type="taxonomic scope" value="Eukaryota"/>
</dbReference>
<dbReference type="STRING" id="13735.ENSPSIP00000015764"/>